<dbReference type="OrthoDB" id="204655at2"/>
<keyword evidence="1" id="KW-1133">Transmembrane helix</keyword>
<reference evidence="2 3" key="1">
    <citation type="submission" date="2019-01" db="EMBL/GenBank/DDBJ databases">
        <title>Lacunisphaera sp. strain TWA-58.</title>
        <authorList>
            <person name="Chen W.-M."/>
        </authorList>
    </citation>
    <scope>NUCLEOTIDE SEQUENCE [LARGE SCALE GENOMIC DNA]</scope>
    <source>
        <strain evidence="2 3">TWA-58</strain>
    </source>
</reference>
<protein>
    <submittedName>
        <fullName evidence="2">Uncharacterized protein</fullName>
    </submittedName>
</protein>
<evidence type="ECO:0000313" key="2">
    <source>
        <dbReference type="EMBL" id="RXK53704.1"/>
    </source>
</evidence>
<dbReference type="EMBL" id="SDHX01000002">
    <property type="protein sequence ID" value="RXK53704.1"/>
    <property type="molecule type" value="Genomic_DNA"/>
</dbReference>
<dbReference type="AlphaFoldDB" id="A0A4Q1C5I6"/>
<dbReference type="PROSITE" id="PS51257">
    <property type="entry name" value="PROKAR_LIPOPROTEIN"/>
    <property type="match status" value="1"/>
</dbReference>
<keyword evidence="3" id="KW-1185">Reference proteome</keyword>
<evidence type="ECO:0000256" key="1">
    <source>
        <dbReference type="SAM" id="Phobius"/>
    </source>
</evidence>
<proteinExistence type="predicted"/>
<keyword evidence="1" id="KW-0472">Membrane</keyword>
<evidence type="ECO:0000313" key="3">
    <source>
        <dbReference type="Proteomes" id="UP000290218"/>
    </source>
</evidence>
<sequence length="261" mass="27629">MQIHPARLAPLFVVAALTLTGCVSAKYKLAPKSPAHTSPPPALEITAASSTAHATLHTVVVFHGPGSWKRDAYWDEYIVTLTNTAEVPLTFDQAVLYNLTDHESRPGHNPWELDKISRHRLKVAKRTGRNLALGVGITGAWVGSLSLVASNITIWGGVSNASAVTAGAAGMIGIPLVLLGSSVRTMVARRAIATEFARRELDLPLTLAPGDSRTGSLFFPVTPGPTRLFLQGGDASGHGHDLTLDLTPLAGLHLRPAKPAR</sequence>
<feature type="transmembrane region" description="Helical" evidence="1">
    <location>
        <begin position="161"/>
        <end position="180"/>
    </location>
</feature>
<organism evidence="2 3">
    <name type="scientific">Oleiharenicola lentus</name>
    <dbReference type="NCBI Taxonomy" id="2508720"/>
    <lineage>
        <taxon>Bacteria</taxon>
        <taxon>Pseudomonadati</taxon>
        <taxon>Verrucomicrobiota</taxon>
        <taxon>Opitutia</taxon>
        <taxon>Opitutales</taxon>
        <taxon>Opitutaceae</taxon>
        <taxon>Oleiharenicola</taxon>
    </lineage>
</organism>
<comment type="caution">
    <text evidence="2">The sequence shown here is derived from an EMBL/GenBank/DDBJ whole genome shotgun (WGS) entry which is preliminary data.</text>
</comment>
<gene>
    <name evidence="2" type="ORF">ESB00_18635</name>
</gene>
<accession>A0A4Q1C5I6</accession>
<name>A0A4Q1C5I6_9BACT</name>
<keyword evidence="1" id="KW-0812">Transmembrane</keyword>
<dbReference type="RefSeq" id="WP_129049654.1">
    <property type="nucleotide sequence ID" value="NZ_SDHX01000002.1"/>
</dbReference>
<dbReference type="Proteomes" id="UP000290218">
    <property type="component" value="Unassembled WGS sequence"/>
</dbReference>
<feature type="transmembrane region" description="Helical" evidence="1">
    <location>
        <begin position="131"/>
        <end position="155"/>
    </location>
</feature>